<accession>A0A841K134</accession>
<gene>
    <name evidence="1" type="ORF">HNQ77_003630</name>
</gene>
<proteinExistence type="predicted"/>
<protein>
    <recommendedName>
        <fullName evidence="3">Pectate lyase superfamily protein domain-containing protein</fullName>
    </recommendedName>
</protein>
<dbReference type="EMBL" id="JACHEK010000007">
    <property type="protein sequence ID" value="MBB6145669.1"/>
    <property type="molecule type" value="Genomic_DNA"/>
</dbReference>
<reference evidence="1 2" key="1">
    <citation type="submission" date="2020-08" db="EMBL/GenBank/DDBJ databases">
        <title>Genomic Encyclopedia of Type Strains, Phase IV (KMG-IV): sequencing the most valuable type-strain genomes for metagenomic binning, comparative biology and taxonomic classification.</title>
        <authorList>
            <person name="Goeker M."/>
        </authorList>
    </citation>
    <scope>NUCLEOTIDE SEQUENCE [LARGE SCALE GENOMIC DNA]</scope>
    <source>
        <strain evidence="1 2">DSM 103733</strain>
    </source>
</reference>
<dbReference type="RefSeq" id="WP_156186056.1">
    <property type="nucleotide sequence ID" value="NZ_JACHEK010000007.1"/>
</dbReference>
<keyword evidence="2" id="KW-1185">Reference proteome</keyword>
<dbReference type="AlphaFoldDB" id="A0A841K134"/>
<dbReference type="Proteomes" id="UP000538666">
    <property type="component" value="Unassembled WGS sequence"/>
</dbReference>
<sequence>MRLTCTSGPFASKDAHKTAYVRGAGPGGNTLSTSIAAYASSTQVTLGAAAATTVSEATVIYGSDDTAALQKAHDAAVSQQRALYIPAGIYLHHGLNWTNMDTEVEGDAHGSTFLWALAVTNPGRVNTPISGGVGVDISSSQYNEIDRIAFMGGYSGFPDLAPGINVLAARAASSAGPNYFSIHHVFESDYWNTFGPYNLVLYGYEDSDFHNSHFESYGSVNDGTVYMSAANTPGFVSPYVMVQPPTNSMTKINFSGGRTAMACTGKCVVLDDANSGSTYNISFRDFYVAFDAPGSVFLSDTGTTHSYALRHIVMDTVNIEANACRTCQVVNVSSPAWDWRLQNVQFYGPGQSNTPPYVFEGGLFDSLLLIDSSGQATGTPTEVSAPSCAGSILQLGEQQPVTSCTDAMLVSGTSGSQYFTLGRVHFYSGSGVPTGSCSVGDEYNNSAATSASTVKYLCYPANTWKAVMIP</sequence>
<comment type="caution">
    <text evidence="1">The sequence shown here is derived from an EMBL/GenBank/DDBJ whole genome shotgun (WGS) entry which is preliminary data.</text>
</comment>
<evidence type="ECO:0008006" key="3">
    <source>
        <dbReference type="Google" id="ProtNLM"/>
    </source>
</evidence>
<dbReference type="Gene3D" id="2.160.20.10">
    <property type="entry name" value="Single-stranded right-handed beta-helix, Pectin lyase-like"/>
    <property type="match status" value="1"/>
</dbReference>
<dbReference type="InterPro" id="IPR012334">
    <property type="entry name" value="Pectin_lyas_fold"/>
</dbReference>
<name>A0A841K134_9BACT</name>
<organism evidence="1 2">
    <name type="scientific">Silvibacterium bohemicum</name>
    <dbReference type="NCBI Taxonomy" id="1577686"/>
    <lineage>
        <taxon>Bacteria</taxon>
        <taxon>Pseudomonadati</taxon>
        <taxon>Acidobacteriota</taxon>
        <taxon>Terriglobia</taxon>
        <taxon>Terriglobales</taxon>
        <taxon>Acidobacteriaceae</taxon>
        <taxon>Silvibacterium</taxon>
    </lineage>
</organism>
<dbReference type="InterPro" id="IPR011050">
    <property type="entry name" value="Pectin_lyase_fold/virulence"/>
</dbReference>
<evidence type="ECO:0000313" key="1">
    <source>
        <dbReference type="EMBL" id="MBB6145669.1"/>
    </source>
</evidence>
<dbReference type="SUPFAM" id="SSF51126">
    <property type="entry name" value="Pectin lyase-like"/>
    <property type="match status" value="1"/>
</dbReference>
<evidence type="ECO:0000313" key="2">
    <source>
        <dbReference type="Proteomes" id="UP000538666"/>
    </source>
</evidence>